<accession>A0A089QGB4</accession>
<dbReference type="GO" id="GO:0030246">
    <property type="term" value="F:carbohydrate binding"/>
    <property type="evidence" value="ECO:0007669"/>
    <property type="project" value="InterPro"/>
</dbReference>
<proteinExistence type="inferred from homology"/>
<dbReference type="Proteomes" id="UP000192353">
    <property type="component" value="Unassembled WGS sequence"/>
</dbReference>
<reference evidence="13" key="6">
    <citation type="submission" date="2023-04" db="EMBL/GenBank/DDBJ databases">
        <title>Four porcine-derived lactic acid bacteria strains analyses and their evaluation as potential probiotics based on genomics.</title>
        <authorList>
            <person name="Niu D."/>
        </authorList>
    </citation>
    <scope>NUCLEOTIDE SEQUENCE</scope>
    <source>
        <strain evidence="13">ZSA5</strain>
    </source>
</reference>
<evidence type="ECO:0000313" key="7">
    <source>
        <dbReference type="EMBL" id="AIR10833.1"/>
    </source>
</evidence>
<dbReference type="EMBL" id="CP007646">
    <property type="protein sequence ID" value="AIR10833.1"/>
    <property type="molecule type" value="Genomic_DNA"/>
</dbReference>
<evidence type="ECO:0000313" key="8">
    <source>
        <dbReference type="EMBL" id="OQQ83560.1"/>
    </source>
</evidence>
<reference evidence="7 14" key="1">
    <citation type="journal article" date="2014" name="BMC Genomics">
        <title>Unusual genome complexity in Lactobacillus salivarius JCM1046.</title>
        <authorList>
            <person name="Raftis E.J."/>
            <person name="Forde B.M."/>
            <person name="Claesson M.J."/>
            <person name="O'Toole P.W."/>
        </authorList>
    </citation>
    <scope>NUCLEOTIDE SEQUENCE [LARGE SCALE GENOMIC DNA]</scope>
    <source>
        <strain evidence="7 14">JCM1046</strain>
    </source>
</reference>
<dbReference type="InterPro" id="IPR007324">
    <property type="entry name" value="Sugar-bd_dom_put"/>
</dbReference>
<dbReference type="EMBL" id="NBEB01000052">
    <property type="protein sequence ID" value="OQQ83560.1"/>
    <property type="molecule type" value="Genomic_DNA"/>
</dbReference>
<dbReference type="InterPro" id="IPR051054">
    <property type="entry name" value="SorC_transcr_regulators"/>
</dbReference>
<dbReference type="KEGG" id="lsj:LSJ_1160c"/>
<gene>
    <name evidence="10" type="ORF">A8C52_07805</name>
    <name evidence="9" type="ORF">B6U37_06225</name>
    <name evidence="8" type="ORF">B6U60_05780</name>
    <name evidence="12" type="ORF">DB362_05595</name>
    <name evidence="11" type="ORF">DBP89_03430</name>
    <name evidence="7" type="ORF">LSJ_1160c</name>
    <name evidence="13" type="ORF">QFE45_06505</name>
</gene>
<dbReference type="Proteomes" id="UP000244552">
    <property type="component" value="Unassembled WGS sequence"/>
</dbReference>
<dbReference type="AlphaFoldDB" id="A0A089QGB4"/>
<dbReference type="Proteomes" id="UP000029488">
    <property type="component" value="Chromosome"/>
</dbReference>
<dbReference type="Proteomes" id="UP000192638">
    <property type="component" value="Unassembled WGS sequence"/>
</dbReference>
<evidence type="ECO:0000313" key="12">
    <source>
        <dbReference type="EMBL" id="PWG53396.1"/>
    </source>
</evidence>
<evidence type="ECO:0000313" key="13">
    <source>
        <dbReference type="EMBL" id="WII28037.1"/>
    </source>
</evidence>
<evidence type="ECO:0000256" key="2">
    <source>
        <dbReference type="ARBA" id="ARBA00023015"/>
    </source>
</evidence>
<reference evidence="12 19" key="5">
    <citation type="submission" date="2018-05" db="EMBL/GenBank/DDBJ databases">
        <title>Lactobacillus salivarius genome sequencing and assembly.</title>
        <authorList>
            <person name="Audisio C."/>
            <person name="Albarracin L."/>
            <person name="Torres M.J."/>
            <person name="Hebert E.M."/>
            <person name="Saavedra L."/>
        </authorList>
    </citation>
    <scope>NUCLEOTIDE SEQUENCE [LARGE SCALE GENOMIC DNA]</scope>
    <source>
        <strain evidence="12 19">A3iob</strain>
    </source>
</reference>
<reference evidence="10 17" key="2">
    <citation type="submission" date="2016-05" db="EMBL/GenBank/DDBJ databases">
        <authorList>
            <person name="Lee J.-Y."/>
            <person name="Kim E.B."/>
            <person name="Choi Y.-J."/>
        </authorList>
    </citation>
    <scope>NUCLEOTIDE SEQUENCE [LARGE SCALE GENOMIC DNA]</scope>
    <source>
        <strain evidence="10 17">KLA006</strain>
    </source>
</reference>
<dbReference type="SUPFAM" id="SSF46785">
    <property type="entry name" value="Winged helix' DNA-binding domain"/>
    <property type="match status" value="1"/>
</dbReference>
<evidence type="ECO:0000259" key="5">
    <source>
        <dbReference type="Pfam" id="PF04198"/>
    </source>
</evidence>
<dbReference type="InterPro" id="IPR036388">
    <property type="entry name" value="WH-like_DNA-bd_sf"/>
</dbReference>
<dbReference type="PANTHER" id="PTHR34294:SF5">
    <property type="entry name" value="CENTRAL GLYCOLYTIC GENES REGULATOR"/>
    <property type="match status" value="1"/>
</dbReference>
<protein>
    <submittedName>
        <fullName evidence="7">Central glycolytic genes regulator</fullName>
    </submittedName>
    <submittedName>
        <fullName evidence="10">SorC family transcriptional regulator</fullName>
    </submittedName>
</protein>
<dbReference type="GO" id="GO:0003677">
    <property type="term" value="F:DNA binding"/>
    <property type="evidence" value="ECO:0007669"/>
    <property type="project" value="UniProtKB-KW"/>
</dbReference>
<evidence type="ECO:0000313" key="18">
    <source>
        <dbReference type="Proteomes" id="UP000244552"/>
    </source>
</evidence>
<keyword evidence="4" id="KW-0804">Transcription</keyword>
<comment type="similarity">
    <text evidence="1">Belongs to the SorC transcriptional regulatory family.</text>
</comment>
<evidence type="ECO:0000313" key="10">
    <source>
        <dbReference type="EMBL" id="PAY46609.1"/>
    </source>
</evidence>
<reference evidence="15 16" key="3">
    <citation type="submission" date="2017-03" db="EMBL/GenBank/DDBJ databases">
        <title>Phylogenomics and comparative genomics of Lactobacillus salivarius, a mammalian gut commensal.</title>
        <authorList>
            <person name="Harris H.M."/>
        </authorList>
    </citation>
    <scope>NUCLEOTIDE SEQUENCE [LARGE SCALE GENOMIC DNA]</scope>
    <source>
        <strain evidence="9 15">AH4231</strain>
        <strain evidence="8 16">LMG 14477</strain>
    </source>
</reference>
<dbReference type="InterPro" id="IPR048715">
    <property type="entry name" value="CggR_N"/>
</dbReference>
<keyword evidence="3" id="KW-0238">DNA-binding</keyword>
<dbReference type="EMBL" id="QAGV01000002">
    <property type="protein sequence ID" value="PTR97499.1"/>
    <property type="molecule type" value="Genomic_DNA"/>
</dbReference>
<evidence type="ECO:0000313" key="17">
    <source>
        <dbReference type="Proteomes" id="UP000218139"/>
    </source>
</evidence>
<keyword evidence="2" id="KW-0805">Transcription regulation</keyword>
<dbReference type="InterPro" id="IPR037171">
    <property type="entry name" value="NagB/RpiA_transferase-like"/>
</dbReference>
<feature type="domain" description="Sugar-binding" evidence="5">
    <location>
        <begin position="93"/>
        <end position="341"/>
    </location>
</feature>
<dbReference type="Pfam" id="PF21715">
    <property type="entry name" value="CggR_N"/>
    <property type="match status" value="1"/>
</dbReference>
<evidence type="ECO:0000313" key="19">
    <source>
        <dbReference type="Proteomes" id="UP000245607"/>
    </source>
</evidence>
<name>A0A089QGB4_9LACO</name>
<dbReference type="RefSeq" id="WP_003700620.1">
    <property type="nucleotide sequence ID" value="NZ_CAKMBQ010000001.1"/>
</dbReference>
<dbReference type="Gene3D" id="3.40.50.1360">
    <property type="match status" value="1"/>
</dbReference>
<dbReference type="EMBL" id="QFAS01000005">
    <property type="protein sequence ID" value="PWG53396.1"/>
    <property type="molecule type" value="Genomic_DNA"/>
</dbReference>
<evidence type="ECO:0000313" key="16">
    <source>
        <dbReference type="Proteomes" id="UP000192638"/>
    </source>
</evidence>
<evidence type="ECO:0000256" key="3">
    <source>
        <dbReference type="ARBA" id="ARBA00023125"/>
    </source>
</evidence>
<dbReference type="EMBL" id="NBEY01000046">
    <property type="protein sequence ID" value="OQR25137.1"/>
    <property type="molecule type" value="Genomic_DNA"/>
</dbReference>
<evidence type="ECO:0000256" key="1">
    <source>
        <dbReference type="ARBA" id="ARBA00010466"/>
    </source>
</evidence>
<evidence type="ECO:0000256" key="4">
    <source>
        <dbReference type="ARBA" id="ARBA00023163"/>
    </source>
</evidence>
<dbReference type="Pfam" id="PF04198">
    <property type="entry name" value="Sugar-bind"/>
    <property type="match status" value="1"/>
</dbReference>
<organism evidence="7 14">
    <name type="scientific">Ligilactobacillus salivarius</name>
    <dbReference type="NCBI Taxonomy" id="1624"/>
    <lineage>
        <taxon>Bacteria</taxon>
        <taxon>Bacillati</taxon>
        <taxon>Bacillota</taxon>
        <taxon>Bacilli</taxon>
        <taxon>Lactobacillales</taxon>
        <taxon>Lactobacillaceae</taxon>
        <taxon>Ligilactobacillus</taxon>
    </lineage>
</organism>
<dbReference type="Proteomes" id="UP000218139">
    <property type="component" value="Unassembled WGS sequence"/>
</dbReference>
<dbReference type="Proteomes" id="UP000245607">
    <property type="component" value="Unassembled WGS sequence"/>
</dbReference>
<evidence type="ECO:0000313" key="9">
    <source>
        <dbReference type="EMBL" id="OQR25137.1"/>
    </source>
</evidence>
<dbReference type="Proteomes" id="UP001231316">
    <property type="component" value="Chromosome"/>
</dbReference>
<dbReference type="InterPro" id="IPR036390">
    <property type="entry name" value="WH_DNA-bd_sf"/>
</dbReference>
<reference evidence="11 18" key="4">
    <citation type="journal article" date="2018" name="Genome Announc.">
        <title>Fifty-Six Draft Genome Sequences of 10 Lactobacillus Species from 22 Commercial Dietary Supplements.</title>
        <authorList>
            <person name="Gangiredla J."/>
            <person name="Barnaba T.J."/>
            <person name="Mammel M.K."/>
            <person name="Lacher D.W."/>
            <person name="Elkins C.A."/>
            <person name="Lampel K.A."/>
            <person name="Whitehouse C.A."/>
            <person name="Tartera C."/>
        </authorList>
    </citation>
    <scope>NUCLEOTIDE SEQUENCE [LARGE SCALE GENOMIC DNA]</scope>
    <source>
        <strain evidence="11 18">DS11_12</strain>
    </source>
</reference>
<dbReference type="Gene3D" id="1.10.10.10">
    <property type="entry name" value="Winged helix-like DNA-binding domain superfamily/Winged helix DNA-binding domain"/>
    <property type="match status" value="1"/>
</dbReference>
<evidence type="ECO:0000313" key="14">
    <source>
        <dbReference type="Proteomes" id="UP000029488"/>
    </source>
</evidence>
<evidence type="ECO:0000313" key="11">
    <source>
        <dbReference type="EMBL" id="PTR97499.1"/>
    </source>
</evidence>
<dbReference type="SUPFAM" id="SSF100950">
    <property type="entry name" value="NagB/RpiA/CoA transferase-like"/>
    <property type="match status" value="1"/>
</dbReference>
<feature type="domain" description="CggR N-terminal DNA binding" evidence="6">
    <location>
        <begin position="18"/>
        <end position="88"/>
    </location>
</feature>
<dbReference type="EMBL" id="LXZO01000089">
    <property type="protein sequence ID" value="PAY46609.1"/>
    <property type="molecule type" value="Genomic_DNA"/>
</dbReference>
<dbReference type="EMBL" id="CP123971">
    <property type="protein sequence ID" value="WII28037.1"/>
    <property type="molecule type" value="Genomic_DNA"/>
</dbReference>
<sequence length="342" mass="37791">MREEVELIESIVPDLIDVLRKRFIILRNIDWSEPVGRRVLAQTLGMSERVLRTETDYLRKQELIASTKSGMILTAKGKRTIQGLSKLMDSLLGLQQMEKELSRYLGIRNCLIVSGDSDRQPLIIEDMGKLVNDILGKELPKGKNVIAAMGGTTMAKVATCLTPEIAVDRDLTFVPARGGIGERLDIQANNVCGLMAEKTGGNHRTLYVPEQVSEDTYRPLLNEPVVQEVVNLIRQSNAAVHSIGEAISMAERRSMPKNVLAMLKERKAVSETFGYFFDDKGKVVYKIPRIGLQLEDLANMDCIIAVAGGSSKARAIAAYMKNAPEKTYLITDEGAAKMILKG</sequence>
<evidence type="ECO:0000313" key="15">
    <source>
        <dbReference type="Proteomes" id="UP000192353"/>
    </source>
</evidence>
<evidence type="ECO:0000259" key="6">
    <source>
        <dbReference type="Pfam" id="PF21715"/>
    </source>
</evidence>
<dbReference type="PANTHER" id="PTHR34294">
    <property type="entry name" value="TRANSCRIPTIONAL REGULATOR-RELATED"/>
    <property type="match status" value="1"/>
</dbReference>